<dbReference type="VEuPathDB" id="MicrosporidiaDB:HERIO_1805"/>
<proteinExistence type="predicted"/>
<organism evidence="1 2">
    <name type="scientific">Hepatospora eriocheir</name>
    <dbReference type="NCBI Taxonomy" id="1081669"/>
    <lineage>
        <taxon>Eukaryota</taxon>
        <taxon>Fungi</taxon>
        <taxon>Fungi incertae sedis</taxon>
        <taxon>Microsporidia</taxon>
        <taxon>Hepatosporidae</taxon>
        <taxon>Hepatospora</taxon>
    </lineage>
</organism>
<comment type="caution">
    <text evidence="1">The sequence shown here is derived from an EMBL/GenBank/DDBJ whole genome shotgun (WGS) entry which is preliminary data.</text>
</comment>
<name>A0A1X0Q906_9MICR</name>
<accession>A0A1X0Q906</accession>
<dbReference type="EMBL" id="LVKB01000110">
    <property type="protein sequence ID" value="ORD96247.1"/>
    <property type="molecule type" value="Genomic_DNA"/>
</dbReference>
<dbReference type="Proteomes" id="UP000192356">
    <property type="component" value="Unassembled WGS sequence"/>
</dbReference>
<keyword evidence="2" id="KW-1185">Reference proteome</keyword>
<dbReference type="OrthoDB" id="2192095at2759"/>
<dbReference type="VEuPathDB" id="MicrosporidiaDB:A0H76_2150"/>
<sequence length="392" mass="46177">MTFKRKRRLKIENNISLPVLAFDEVLSDEIEDYEEIKASGVEEEEEKELHLQRVLESKSKLIPIPVVNTILNEACECFEDITLSKFINWQKDVSNDYIKTDKDIDALNTDLIDNIVPGEESYGSIIINNKSGIILLNEYNIEKLKIALLDYTEFNTKYLNFDRAIKVFGEDSRYLHSVKNHKFISFVLERTILRYDRPGFEAYICFRQRIQEPKIKSRKNENLTQDKLEYLTREYAEIDQFCELYRKRCELEELIFYNNINIIENYGSIFNSSLRKKLIITKSSSFNTIESIYRNRKKFKSIKLGKSLNSKNLILDEDIICNKLIENLKLLTAPVNQIINQPTQTIINKAEPNKPPDQAINQISSRNNQTRVIEKKQSNLIFEDINYKYEYE</sequence>
<evidence type="ECO:0000313" key="1">
    <source>
        <dbReference type="EMBL" id="ORD96247.1"/>
    </source>
</evidence>
<evidence type="ECO:0000313" key="2">
    <source>
        <dbReference type="Proteomes" id="UP000192356"/>
    </source>
</evidence>
<gene>
    <name evidence="1" type="ORF">HERIO_1805</name>
</gene>
<protein>
    <submittedName>
        <fullName evidence="1">Uncharacterized protein</fullName>
    </submittedName>
</protein>
<dbReference type="AlphaFoldDB" id="A0A1X0Q906"/>
<reference evidence="1 2" key="1">
    <citation type="journal article" date="2017" name="Environ. Microbiol.">
        <title>Decay of the glycolytic pathway and adaptation to intranuclear parasitism within Enterocytozoonidae microsporidia.</title>
        <authorList>
            <person name="Wiredu Boakye D."/>
            <person name="Jaroenlak P."/>
            <person name="Prachumwat A."/>
            <person name="Williams T.A."/>
            <person name="Bateman K.S."/>
            <person name="Itsathitphaisarn O."/>
            <person name="Sritunyalucksana K."/>
            <person name="Paszkiewicz K.H."/>
            <person name="Moore K.A."/>
            <person name="Stentiford G.D."/>
            <person name="Williams B.A."/>
        </authorList>
    </citation>
    <scope>NUCLEOTIDE SEQUENCE [LARGE SCALE GENOMIC DNA]</scope>
    <source>
        <strain evidence="1 2">GB1</strain>
    </source>
</reference>